<comment type="caution">
    <text evidence="1">The sequence shown here is derived from an EMBL/GenBank/DDBJ whole genome shotgun (WGS) entry which is preliminary data.</text>
</comment>
<protein>
    <submittedName>
        <fullName evidence="1">Uncharacterized protein</fullName>
    </submittedName>
</protein>
<gene>
    <name evidence="1" type="ORF">DMP06_05150</name>
</gene>
<evidence type="ECO:0000313" key="2">
    <source>
        <dbReference type="Proteomes" id="UP000269591"/>
    </source>
</evidence>
<evidence type="ECO:0000313" key="1">
    <source>
        <dbReference type="EMBL" id="RNL40512.1"/>
    </source>
</evidence>
<dbReference type="AlphaFoldDB" id="A0A3N0B066"/>
<organism evidence="1 2">
    <name type="scientific">Slackia equolifaciens</name>
    <dbReference type="NCBI Taxonomy" id="498718"/>
    <lineage>
        <taxon>Bacteria</taxon>
        <taxon>Bacillati</taxon>
        <taxon>Actinomycetota</taxon>
        <taxon>Coriobacteriia</taxon>
        <taxon>Eggerthellales</taxon>
        <taxon>Eggerthellaceae</taxon>
        <taxon>Slackia</taxon>
    </lineage>
</organism>
<keyword evidence="2" id="KW-1185">Reference proteome</keyword>
<accession>A0A3N0B066</accession>
<proteinExistence type="predicted"/>
<dbReference type="EMBL" id="QIBX01000006">
    <property type="protein sequence ID" value="RNL40512.1"/>
    <property type="molecule type" value="Genomic_DNA"/>
</dbReference>
<dbReference type="OrthoDB" id="3173905at2"/>
<name>A0A3N0B066_9ACTN</name>
<reference evidence="2" key="1">
    <citation type="submission" date="2018-05" db="EMBL/GenBank/DDBJ databases">
        <title>Genome Sequencing of selected type strains of the family Eggerthellaceae.</title>
        <authorList>
            <person name="Danylec N."/>
            <person name="Stoll D.A."/>
            <person name="Doetsch A."/>
            <person name="Huch M."/>
        </authorList>
    </citation>
    <scope>NUCLEOTIDE SEQUENCE [LARGE SCALE GENOMIC DNA]</scope>
    <source>
        <strain evidence="2">DSM 24851</strain>
    </source>
</reference>
<dbReference type="Proteomes" id="UP000269591">
    <property type="component" value="Unassembled WGS sequence"/>
</dbReference>
<dbReference type="RefSeq" id="WP_123208664.1">
    <property type="nucleotide sequence ID" value="NZ_JBHTHO010000005.1"/>
</dbReference>
<sequence>MPVCLSHSSAFEFYRGCGERGIDTSRLPKSGSIGDFSALHVFEALEDEGLSGMLALPVHVAVRERTHQRFQCGVVKHGVSVELPEPAAYKVSERLYVALPELCLVQMGTQASEVDLALRAYEFCGFYAVRTPKDGGVAVSSRGGKASRPLWGEEFACRKPLTTVRKAYRLARSVPGMHGVKSARKVLSYIQDGSISPVQTAMVLLLAGPTRIGGMGFEGAILNKLVPTREGERWADIVWPQYGIGLELSDCTSVAAYRSRLQRDRRRRMTKVDEVSVFAACSQDFTDLDRFDSLARNIARAMGKRVRISLRGHRQRQAVLRSRLLPMP</sequence>